<reference evidence="1 2" key="1">
    <citation type="submission" date="2024-12" db="EMBL/GenBank/DDBJ databases">
        <title>The unique morphological basis and parallel evolutionary history of personate flowers in Penstemon.</title>
        <authorList>
            <person name="Depatie T.H."/>
            <person name="Wessinger C.A."/>
        </authorList>
    </citation>
    <scope>NUCLEOTIDE SEQUENCE [LARGE SCALE GENOMIC DNA]</scope>
    <source>
        <strain evidence="1">WTNN_2</strain>
        <tissue evidence="1">Leaf</tissue>
    </source>
</reference>
<comment type="caution">
    <text evidence="1">The sequence shown here is derived from an EMBL/GenBank/DDBJ whole genome shotgun (WGS) entry which is preliminary data.</text>
</comment>
<evidence type="ECO:0000313" key="2">
    <source>
        <dbReference type="Proteomes" id="UP001634393"/>
    </source>
</evidence>
<sequence>MVHPTSLPIPLTQLQSRLLNLTNVARR</sequence>
<evidence type="ECO:0000313" key="1">
    <source>
        <dbReference type="EMBL" id="KAL3821320.1"/>
    </source>
</evidence>
<accession>A0ABD3SA96</accession>
<dbReference type="Proteomes" id="UP001634393">
    <property type="component" value="Unassembled WGS sequence"/>
</dbReference>
<organism evidence="1 2">
    <name type="scientific">Penstemon smallii</name>
    <dbReference type="NCBI Taxonomy" id="265156"/>
    <lineage>
        <taxon>Eukaryota</taxon>
        <taxon>Viridiplantae</taxon>
        <taxon>Streptophyta</taxon>
        <taxon>Embryophyta</taxon>
        <taxon>Tracheophyta</taxon>
        <taxon>Spermatophyta</taxon>
        <taxon>Magnoliopsida</taxon>
        <taxon>eudicotyledons</taxon>
        <taxon>Gunneridae</taxon>
        <taxon>Pentapetalae</taxon>
        <taxon>asterids</taxon>
        <taxon>lamiids</taxon>
        <taxon>Lamiales</taxon>
        <taxon>Plantaginaceae</taxon>
        <taxon>Cheloneae</taxon>
        <taxon>Penstemon</taxon>
    </lineage>
</organism>
<keyword evidence="2" id="KW-1185">Reference proteome</keyword>
<proteinExistence type="predicted"/>
<dbReference type="EMBL" id="JBJXBP010000007">
    <property type="protein sequence ID" value="KAL3821320.1"/>
    <property type="molecule type" value="Genomic_DNA"/>
</dbReference>
<dbReference type="AlphaFoldDB" id="A0ABD3SA96"/>
<gene>
    <name evidence="1" type="ORF">ACJIZ3_007225</name>
</gene>
<name>A0ABD3SA96_9LAMI</name>
<protein>
    <submittedName>
        <fullName evidence="1">Uncharacterized protein</fullName>
    </submittedName>
</protein>